<comment type="similarity">
    <text evidence="3">Belongs to the cytochrome P450 family.</text>
</comment>
<evidence type="ECO:0000256" key="5">
    <source>
        <dbReference type="ARBA" id="ARBA00022692"/>
    </source>
</evidence>
<keyword evidence="4" id="KW-0349">Heme</keyword>
<comment type="pathway">
    <text evidence="2">Secondary metabolite biosynthesis.</text>
</comment>
<dbReference type="InterPro" id="IPR002401">
    <property type="entry name" value="Cyt_P450_E_grp-I"/>
</dbReference>
<evidence type="ECO:0000256" key="3">
    <source>
        <dbReference type="ARBA" id="ARBA00010617"/>
    </source>
</evidence>
<comment type="cofactor">
    <cofactor evidence="1">
        <name>heme</name>
        <dbReference type="ChEBI" id="CHEBI:30413"/>
    </cofactor>
</comment>
<name>A0A452XIX7_AEGTS</name>
<dbReference type="GO" id="GO:0016705">
    <property type="term" value="F:oxidoreductase activity, acting on paired donors, with incorporation or reduction of molecular oxygen"/>
    <property type="evidence" value="ECO:0007669"/>
    <property type="project" value="InterPro"/>
</dbReference>
<evidence type="ECO:0000256" key="6">
    <source>
        <dbReference type="ARBA" id="ARBA00022723"/>
    </source>
</evidence>
<evidence type="ECO:0008006" key="14">
    <source>
        <dbReference type="Google" id="ProtNLM"/>
    </source>
</evidence>
<sequence length="476" mass="53620">IMKDLVHHLLQGTSPREWFLLLFFLFVLVLVHYSLTRFAAKRADRQQVNRRLPPSPMALPIIGHLHLVGSIPHVCLRDLARKHGPDLMLLRLGAVPTLIVSSPRAAEAVLRTHDHIFASRPHSVLADIMMYGMLDVGFAPYGEYWRQTRKLVTTHLLSVKKVQSFRSACEEEVSIAMAKINEAVATGSTVDMSELLSSFTNDIACRAISGKFFRKEGRNKLFQDLINDSTRLLGGFILEEYFPVLAKVSVLKWVVCAKAEKLKKRWADLLEKVIDDHNSKDSAMSDQKEGADFIDVLLSVQQEYDLTREHIIAMLTDIFFGATSTSSQTLEFTLVELVKRPHMMWKLQDEVRSNIIHRGEGAFTKVNHNSMIYLKAIIKESLRLHPVAPLLSPHLAMADCCIDGYTVPSGTQIFVNAWAIGRDASSWEDADEFRPERFLGDTAMQHVSISREMISNSCHLGQDEGCALESTLRLTA</sequence>
<dbReference type="EnsemblPlants" id="AET1Gv20024700.1">
    <property type="protein sequence ID" value="AET1Gv20024700.1"/>
    <property type="gene ID" value="AET1Gv20024700"/>
</dbReference>
<evidence type="ECO:0000256" key="7">
    <source>
        <dbReference type="ARBA" id="ARBA00022989"/>
    </source>
</evidence>
<dbReference type="AlphaFoldDB" id="A0A452XIX7"/>
<organism evidence="12 13">
    <name type="scientific">Aegilops tauschii subsp. strangulata</name>
    <name type="common">Goatgrass</name>
    <dbReference type="NCBI Taxonomy" id="200361"/>
    <lineage>
        <taxon>Eukaryota</taxon>
        <taxon>Viridiplantae</taxon>
        <taxon>Streptophyta</taxon>
        <taxon>Embryophyta</taxon>
        <taxon>Tracheophyta</taxon>
        <taxon>Spermatophyta</taxon>
        <taxon>Magnoliopsida</taxon>
        <taxon>Liliopsida</taxon>
        <taxon>Poales</taxon>
        <taxon>Poaceae</taxon>
        <taxon>BOP clade</taxon>
        <taxon>Pooideae</taxon>
        <taxon>Triticodae</taxon>
        <taxon>Triticeae</taxon>
        <taxon>Triticinae</taxon>
        <taxon>Aegilops</taxon>
    </lineage>
</organism>
<protein>
    <recommendedName>
        <fullName evidence="14">Cytochrome P450</fullName>
    </recommendedName>
</protein>
<evidence type="ECO:0000313" key="13">
    <source>
        <dbReference type="Proteomes" id="UP000015105"/>
    </source>
</evidence>
<dbReference type="InterPro" id="IPR036396">
    <property type="entry name" value="Cyt_P450_sf"/>
</dbReference>
<evidence type="ECO:0000313" key="12">
    <source>
        <dbReference type="EnsemblPlants" id="AET1Gv20024700.1"/>
    </source>
</evidence>
<dbReference type="Gramene" id="AET1Gv20024700.1">
    <property type="protein sequence ID" value="AET1Gv20024700.1"/>
    <property type="gene ID" value="AET1Gv20024700"/>
</dbReference>
<keyword evidence="5 11" id="KW-0812">Transmembrane</keyword>
<evidence type="ECO:0000256" key="10">
    <source>
        <dbReference type="ARBA" id="ARBA00023033"/>
    </source>
</evidence>
<evidence type="ECO:0000256" key="11">
    <source>
        <dbReference type="SAM" id="Phobius"/>
    </source>
</evidence>
<keyword evidence="10" id="KW-0503">Monooxygenase</keyword>
<dbReference type="FunFam" id="1.10.630.10:FF:000055">
    <property type="entry name" value="Cytochrome P450 71A26"/>
    <property type="match status" value="1"/>
</dbReference>
<dbReference type="GO" id="GO:0020037">
    <property type="term" value="F:heme binding"/>
    <property type="evidence" value="ECO:0007669"/>
    <property type="project" value="InterPro"/>
</dbReference>
<keyword evidence="7 11" id="KW-1133">Transmembrane helix</keyword>
<dbReference type="Gene3D" id="1.10.630.10">
    <property type="entry name" value="Cytochrome P450"/>
    <property type="match status" value="1"/>
</dbReference>
<reference evidence="13" key="1">
    <citation type="journal article" date="2014" name="Science">
        <title>Ancient hybridizations among the ancestral genomes of bread wheat.</title>
        <authorList>
            <consortium name="International Wheat Genome Sequencing Consortium,"/>
            <person name="Marcussen T."/>
            <person name="Sandve S.R."/>
            <person name="Heier L."/>
            <person name="Spannagl M."/>
            <person name="Pfeifer M."/>
            <person name="Jakobsen K.S."/>
            <person name="Wulff B.B."/>
            <person name="Steuernagel B."/>
            <person name="Mayer K.F."/>
            <person name="Olsen O.A."/>
        </authorList>
    </citation>
    <scope>NUCLEOTIDE SEQUENCE [LARGE SCALE GENOMIC DNA]</scope>
    <source>
        <strain evidence="13">cv. AL8/78</strain>
    </source>
</reference>
<dbReference type="PRINTS" id="PR00463">
    <property type="entry name" value="EP450I"/>
</dbReference>
<dbReference type="PANTHER" id="PTHR47955">
    <property type="entry name" value="CYTOCHROME P450 FAMILY 71 PROTEIN"/>
    <property type="match status" value="1"/>
</dbReference>
<keyword evidence="8" id="KW-0560">Oxidoreductase</keyword>
<feature type="transmembrane region" description="Helical" evidence="11">
    <location>
        <begin position="18"/>
        <end position="40"/>
    </location>
</feature>
<keyword evidence="9" id="KW-0408">Iron</keyword>
<dbReference type="Proteomes" id="UP000015105">
    <property type="component" value="Chromosome 1D"/>
</dbReference>
<reference evidence="13" key="2">
    <citation type="journal article" date="2017" name="Nat. Plants">
        <title>The Aegilops tauschii genome reveals multiple impacts of transposons.</title>
        <authorList>
            <person name="Zhao G."/>
            <person name="Zou C."/>
            <person name="Li K."/>
            <person name="Wang K."/>
            <person name="Li T."/>
            <person name="Gao L."/>
            <person name="Zhang X."/>
            <person name="Wang H."/>
            <person name="Yang Z."/>
            <person name="Liu X."/>
            <person name="Jiang W."/>
            <person name="Mao L."/>
            <person name="Kong X."/>
            <person name="Jiao Y."/>
            <person name="Jia J."/>
        </authorList>
    </citation>
    <scope>NUCLEOTIDE SEQUENCE [LARGE SCALE GENOMIC DNA]</scope>
    <source>
        <strain evidence="13">cv. AL8/78</strain>
    </source>
</reference>
<reference evidence="12" key="4">
    <citation type="submission" date="2019-03" db="UniProtKB">
        <authorList>
            <consortium name="EnsemblPlants"/>
        </authorList>
    </citation>
    <scope>IDENTIFICATION</scope>
</reference>
<dbReference type="GO" id="GO:0005506">
    <property type="term" value="F:iron ion binding"/>
    <property type="evidence" value="ECO:0007669"/>
    <property type="project" value="InterPro"/>
</dbReference>
<evidence type="ECO:0000256" key="4">
    <source>
        <dbReference type="ARBA" id="ARBA00022617"/>
    </source>
</evidence>
<reference evidence="12" key="5">
    <citation type="journal article" date="2021" name="G3 (Bethesda)">
        <title>Aegilops tauschii genome assembly Aet v5.0 features greater sequence contiguity and improved annotation.</title>
        <authorList>
            <person name="Wang L."/>
            <person name="Zhu T."/>
            <person name="Rodriguez J.C."/>
            <person name="Deal K.R."/>
            <person name="Dubcovsky J."/>
            <person name="McGuire P.E."/>
            <person name="Lux T."/>
            <person name="Spannagl M."/>
            <person name="Mayer K.F.X."/>
            <person name="Baldrich P."/>
            <person name="Meyers B.C."/>
            <person name="Huo N."/>
            <person name="Gu Y.Q."/>
            <person name="Zhou H."/>
            <person name="Devos K.M."/>
            <person name="Bennetzen J.L."/>
            <person name="Unver T."/>
            <person name="Budak H."/>
            <person name="Gulick P.J."/>
            <person name="Galiba G."/>
            <person name="Kalapos B."/>
            <person name="Nelson D.R."/>
            <person name="Li P."/>
            <person name="You F.M."/>
            <person name="Luo M.C."/>
            <person name="Dvorak J."/>
        </authorList>
    </citation>
    <scope>NUCLEOTIDE SEQUENCE [LARGE SCALE GENOMIC DNA]</scope>
    <source>
        <strain evidence="12">cv. AL8/78</strain>
    </source>
</reference>
<proteinExistence type="inferred from homology"/>
<dbReference type="GO" id="GO:0004497">
    <property type="term" value="F:monooxygenase activity"/>
    <property type="evidence" value="ECO:0007669"/>
    <property type="project" value="UniProtKB-KW"/>
</dbReference>
<keyword evidence="13" id="KW-1185">Reference proteome</keyword>
<keyword evidence="6" id="KW-0479">Metal-binding</keyword>
<dbReference type="InterPro" id="IPR001128">
    <property type="entry name" value="Cyt_P450"/>
</dbReference>
<accession>A0A452XIX7</accession>
<dbReference type="PANTHER" id="PTHR47955:SF14">
    <property type="entry name" value="OS01G0543600 PROTEIN"/>
    <property type="match status" value="1"/>
</dbReference>
<reference evidence="12" key="3">
    <citation type="journal article" date="2017" name="Nature">
        <title>Genome sequence of the progenitor of the wheat D genome Aegilops tauschii.</title>
        <authorList>
            <person name="Luo M.C."/>
            <person name="Gu Y.Q."/>
            <person name="Puiu D."/>
            <person name="Wang H."/>
            <person name="Twardziok S.O."/>
            <person name="Deal K.R."/>
            <person name="Huo N."/>
            <person name="Zhu T."/>
            <person name="Wang L."/>
            <person name="Wang Y."/>
            <person name="McGuire P.E."/>
            <person name="Liu S."/>
            <person name="Long H."/>
            <person name="Ramasamy R.K."/>
            <person name="Rodriguez J.C."/>
            <person name="Van S.L."/>
            <person name="Yuan L."/>
            <person name="Wang Z."/>
            <person name="Xia Z."/>
            <person name="Xiao L."/>
            <person name="Anderson O.D."/>
            <person name="Ouyang S."/>
            <person name="Liang Y."/>
            <person name="Zimin A.V."/>
            <person name="Pertea G."/>
            <person name="Qi P."/>
            <person name="Bennetzen J.L."/>
            <person name="Dai X."/>
            <person name="Dawson M.W."/>
            <person name="Muller H.G."/>
            <person name="Kugler K."/>
            <person name="Rivarola-Duarte L."/>
            <person name="Spannagl M."/>
            <person name="Mayer K.F.X."/>
            <person name="Lu F.H."/>
            <person name="Bevan M.W."/>
            <person name="Leroy P."/>
            <person name="Li P."/>
            <person name="You F.M."/>
            <person name="Sun Q."/>
            <person name="Liu Z."/>
            <person name="Lyons E."/>
            <person name="Wicker T."/>
            <person name="Salzberg S.L."/>
            <person name="Devos K.M."/>
            <person name="Dvorak J."/>
        </authorList>
    </citation>
    <scope>NUCLEOTIDE SEQUENCE [LARGE SCALE GENOMIC DNA]</scope>
    <source>
        <strain evidence="12">cv. AL8/78</strain>
    </source>
</reference>
<keyword evidence="11" id="KW-0472">Membrane</keyword>
<dbReference type="SUPFAM" id="SSF48264">
    <property type="entry name" value="Cytochrome P450"/>
    <property type="match status" value="1"/>
</dbReference>
<dbReference type="STRING" id="200361.A0A452XIX7"/>
<evidence type="ECO:0000256" key="9">
    <source>
        <dbReference type="ARBA" id="ARBA00023004"/>
    </source>
</evidence>
<dbReference type="Pfam" id="PF00067">
    <property type="entry name" value="p450"/>
    <property type="match status" value="1"/>
</dbReference>
<evidence type="ECO:0000256" key="8">
    <source>
        <dbReference type="ARBA" id="ARBA00023002"/>
    </source>
</evidence>
<evidence type="ECO:0000256" key="2">
    <source>
        <dbReference type="ARBA" id="ARBA00005179"/>
    </source>
</evidence>
<evidence type="ECO:0000256" key="1">
    <source>
        <dbReference type="ARBA" id="ARBA00001971"/>
    </source>
</evidence>